<evidence type="ECO:0000313" key="2">
    <source>
        <dbReference type="EMBL" id="UPW41200.1"/>
    </source>
</evidence>
<evidence type="ECO:0000256" key="1">
    <source>
        <dbReference type="SAM" id="Phobius"/>
    </source>
</evidence>
<accession>A0A976N1S6</accession>
<keyword evidence="1" id="KW-0812">Transmembrane</keyword>
<organism evidence="2">
    <name type="scientific">Sigmofec virus UA08Rod_5092</name>
    <dbReference type="NCBI Taxonomy" id="2929415"/>
    <lineage>
        <taxon>Viruses</taxon>
        <taxon>Monodnaviria</taxon>
        <taxon>Sangervirae</taxon>
        <taxon>Phixviricota</taxon>
        <taxon>Malgrandaviricetes</taxon>
        <taxon>Petitvirales</taxon>
        <taxon>Microviridae</taxon>
    </lineage>
</organism>
<name>A0A976N1S6_9VIRU</name>
<feature type="transmembrane region" description="Helical" evidence="1">
    <location>
        <begin position="6"/>
        <end position="29"/>
    </location>
</feature>
<sequence length="73" mass="8019">MFSAVTLIDLICLLVCAAHVLVSVISALVQRKQIKRICDKCGVAVTDDTHDCTLSDVQMNALVEFIKSIKEIK</sequence>
<keyword evidence="1" id="KW-0472">Membrane</keyword>
<proteinExistence type="predicted"/>
<keyword evidence="1" id="KW-1133">Transmembrane helix</keyword>
<protein>
    <submittedName>
        <fullName evidence="2">Uncharacterized protein</fullName>
    </submittedName>
</protein>
<reference evidence="2" key="1">
    <citation type="submission" date="2022-02" db="EMBL/GenBank/DDBJ databases">
        <title>Towards deciphering the DNA virus diversity associated with rodent species in the families Cricetidae and Heteromyidae.</title>
        <authorList>
            <person name="Lund M."/>
            <person name="Larsen B.B."/>
            <person name="Gryseels S."/>
            <person name="Kraberger S."/>
            <person name="Rowsey D.M."/>
            <person name="Steger L."/>
            <person name="Yule K.M."/>
            <person name="Upham N.S."/>
            <person name="Worobey M."/>
            <person name="Van Doorslaer K."/>
            <person name="Varsani A."/>
        </authorList>
    </citation>
    <scope>NUCLEOTIDE SEQUENCE</scope>
    <source>
        <strain evidence="2">UA08Rod_5092</strain>
    </source>
</reference>
<dbReference type="EMBL" id="OM869556">
    <property type="protein sequence ID" value="UPW41200.1"/>
    <property type="molecule type" value="Genomic_DNA"/>
</dbReference>